<organism evidence="2 3">
    <name type="scientific">Bradyrhizobium macuxiense</name>
    <dbReference type="NCBI Taxonomy" id="1755647"/>
    <lineage>
        <taxon>Bacteria</taxon>
        <taxon>Pseudomonadati</taxon>
        <taxon>Pseudomonadota</taxon>
        <taxon>Alphaproteobacteria</taxon>
        <taxon>Hyphomicrobiales</taxon>
        <taxon>Nitrobacteraceae</taxon>
        <taxon>Bradyrhizobium</taxon>
    </lineage>
</organism>
<keyword evidence="1" id="KW-1133">Transmembrane helix</keyword>
<keyword evidence="1" id="KW-0812">Transmembrane</keyword>
<keyword evidence="1" id="KW-0472">Membrane</keyword>
<accession>A0A109JZZ4</accession>
<dbReference type="AlphaFoldDB" id="A0A109JZZ4"/>
<feature type="transmembrane region" description="Helical" evidence="1">
    <location>
        <begin position="52"/>
        <end position="73"/>
    </location>
</feature>
<comment type="caution">
    <text evidence="2">The sequence shown here is derived from an EMBL/GenBank/DDBJ whole genome shotgun (WGS) entry which is preliminary data.</text>
</comment>
<dbReference type="InterPro" id="IPR025982">
    <property type="entry name" value="SieB"/>
</dbReference>
<dbReference type="EMBL" id="LNCU01000039">
    <property type="protein sequence ID" value="KWV58168.1"/>
    <property type="molecule type" value="Genomic_DNA"/>
</dbReference>
<evidence type="ECO:0000313" key="2">
    <source>
        <dbReference type="EMBL" id="KWV58168.1"/>
    </source>
</evidence>
<dbReference type="OrthoDB" id="8229573at2"/>
<evidence type="ECO:0008006" key="4">
    <source>
        <dbReference type="Google" id="ProtNLM"/>
    </source>
</evidence>
<keyword evidence="3" id="KW-1185">Reference proteome</keyword>
<name>A0A109JZZ4_9BRAD</name>
<protein>
    <recommendedName>
        <fullName evidence="4">Superinfection exclusion protein B</fullName>
    </recommendedName>
</protein>
<evidence type="ECO:0000313" key="3">
    <source>
        <dbReference type="Proteomes" id="UP000057737"/>
    </source>
</evidence>
<sequence>MEWVGSVFTAVINAGWKIYLAALLASAALLFLPDGFVRQLGLEELRQTYRMYAGVILVVSASLLSVALISALTKAAMRPWKDRQFQRLVRETLEQLTEAEKEFLRPYIVANENSIYAPISDGITGGLVAKQIIYRSSQVSHGFNFPYNLQPLVRTILTQHPELLE</sequence>
<reference evidence="2 3" key="1">
    <citation type="submission" date="2015-11" db="EMBL/GenBank/DDBJ databases">
        <title>Draft Genome Sequence of the Strain BR 10303 (Bradyrhizobium sp.) isolated from nodules of Centrolobium paraense.</title>
        <authorList>
            <person name="Zelli J.E."/>
            <person name="Simoes-Araujo J.L."/>
            <person name="Barauna A.C."/>
            <person name="Silva K."/>
        </authorList>
    </citation>
    <scope>NUCLEOTIDE SEQUENCE [LARGE SCALE GENOMIC DNA]</scope>
    <source>
        <strain evidence="2 3">BR 10303</strain>
    </source>
</reference>
<feature type="transmembrane region" description="Helical" evidence="1">
    <location>
        <begin position="7"/>
        <end position="32"/>
    </location>
</feature>
<evidence type="ECO:0000256" key="1">
    <source>
        <dbReference type="SAM" id="Phobius"/>
    </source>
</evidence>
<dbReference type="Pfam" id="PF14163">
    <property type="entry name" value="SieB"/>
    <property type="match status" value="1"/>
</dbReference>
<dbReference type="Proteomes" id="UP000057737">
    <property type="component" value="Unassembled WGS sequence"/>
</dbReference>
<dbReference type="RefSeq" id="WP_066503876.1">
    <property type="nucleotide sequence ID" value="NZ_LNCU01000039.1"/>
</dbReference>
<proteinExistence type="predicted"/>
<gene>
    <name evidence="2" type="ORF">AS156_35760</name>
</gene>